<sequence>MVRYKNEDCLLTLLSLLCDQKPLKGTRTGRGDRQSAAARVPCRVYTANSPRRTAYRRNDTGPFVPRAKTNATTLAGERPVMRAQR</sequence>
<evidence type="ECO:0000256" key="1">
    <source>
        <dbReference type="SAM" id="MobiDB-lite"/>
    </source>
</evidence>
<evidence type="ECO:0000313" key="2">
    <source>
        <dbReference type="EMBL" id="CAH2043274.1"/>
    </source>
</evidence>
<protein>
    <recommendedName>
        <fullName evidence="4">Secreted protein</fullName>
    </recommendedName>
</protein>
<feature type="non-terminal residue" evidence="2">
    <location>
        <position position="1"/>
    </location>
</feature>
<name>A0ABN8I5H3_9NEOP</name>
<evidence type="ECO:0008006" key="4">
    <source>
        <dbReference type="Google" id="ProtNLM"/>
    </source>
</evidence>
<organism evidence="2 3">
    <name type="scientific">Iphiclides podalirius</name>
    <name type="common">scarce swallowtail</name>
    <dbReference type="NCBI Taxonomy" id="110791"/>
    <lineage>
        <taxon>Eukaryota</taxon>
        <taxon>Metazoa</taxon>
        <taxon>Ecdysozoa</taxon>
        <taxon>Arthropoda</taxon>
        <taxon>Hexapoda</taxon>
        <taxon>Insecta</taxon>
        <taxon>Pterygota</taxon>
        <taxon>Neoptera</taxon>
        <taxon>Endopterygota</taxon>
        <taxon>Lepidoptera</taxon>
        <taxon>Glossata</taxon>
        <taxon>Ditrysia</taxon>
        <taxon>Papilionoidea</taxon>
        <taxon>Papilionidae</taxon>
        <taxon>Papilioninae</taxon>
        <taxon>Iphiclides</taxon>
    </lineage>
</organism>
<reference evidence="2" key="1">
    <citation type="submission" date="2022-03" db="EMBL/GenBank/DDBJ databases">
        <authorList>
            <person name="Martin H S."/>
        </authorList>
    </citation>
    <scope>NUCLEOTIDE SEQUENCE</scope>
</reference>
<gene>
    <name evidence="2" type="ORF">IPOD504_LOCUS4224</name>
</gene>
<accession>A0ABN8I5H3</accession>
<dbReference type="EMBL" id="OW152827">
    <property type="protein sequence ID" value="CAH2043274.1"/>
    <property type="molecule type" value="Genomic_DNA"/>
</dbReference>
<evidence type="ECO:0000313" key="3">
    <source>
        <dbReference type="Proteomes" id="UP000837857"/>
    </source>
</evidence>
<feature type="region of interest" description="Disordered" evidence="1">
    <location>
        <begin position="53"/>
        <end position="85"/>
    </location>
</feature>
<proteinExistence type="predicted"/>
<keyword evidence="3" id="KW-1185">Reference proteome</keyword>
<dbReference type="Proteomes" id="UP000837857">
    <property type="component" value="Chromosome 15"/>
</dbReference>